<reference evidence="3" key="1">
    <citation type="submission" date="2021-04" db="EMBL/GenBank/DDBJ databases">
        <authorList>
            <consortium name="Molecular Ecology Group"/>
        </authorList>
    </citation>
    <scope>NUCLEOTIDE SEQUENCE</scope>
</reference>
<proteinExistence type="predicted"/>
<dbReference type="PROSITE" id="PS50309">
    <property type="entry name" value="DC"/>
    <property type="match status" value="1"/>
</dbReference>
<dbReference type="InterPro" id="IPR056415">
    <property type="entry name" value="DCX2_DCDC1"/>
</dbReference>
<dbReference type="Pfam" id="PF25510">
    <property type="entry name" value="Ubiquitin_DCDC1"/>
    <property type="match status" value="1"/>
</dbReference>
<feature type="domain" description="Doublecortin" evidence="2">
    <location>
        <begin position="1"/>
        <end position="53"/>
    </location>
</feature>
<dbReference type="GO" id="GO:0008017">
    <property type="term" value="F:microtubule binding"/>
    <property type="evidence" value="ECO:0007669"/>
    <property type="project" value="InterPro"/>
</dbReference>
<gene>
    <name evidence="3" type="ORF">CUNI_LOCUS18015</name>
</gene>
<name>A0A8S3ZSG9_9EUPU</name>
<dbReference type="InterPro" id="IPR003533">
    <property type="entry name" value="Doublecortin_dom"/>
</dbReference>
<organism evidence="3 4">
    <name type="scientific">Candidula unifasciata</name>
    <dbReference type="NCBI Taxonomy" id="100452"/>
    <lineage>
        <taxon>Eukaryota</taxon>
        <taxon>Metazoa</taxon>
        <taxon>Spiralia</taxon>
        <taxon>Lophotrochozoa</taxon>
        <taxon>Mollusca</taxon>
        <taxon>Gastropoda</taxon>
        <taxon>Heterobranchia</taxon>
        <taxon>Euthyneura</taxon>
        <taxon>Panpulmonata</taxon>
        <taxon>Eupulmonata</taxon>
        <taxon>Stylommatophora</taxon>
        <taxon>Helicina</taxon>
        <taxon>Helicoidea</taxon>
        <taxon>Geomitridae</taxon>
        <taxon>Candidula</taxon>
    </lineage>
</organism>
<dbReference type="InterPro" id="IPR043188">
    <property type="entry name" value="DCDC1"/>
</dbReference>
<dbReference type="PANTHER" id="PTHR46302">
    <property type="entry name" value="DOUBLECORTIN DOMAIN-CONTAINING PROTEIN 1"/>
    <property type="match status" value="1"/>
</dbReference>
<dbReference type="SUPFAM" id="SSF89837">
    <property type="entry name" value="Doublecortin (DC)"/>
    <property type="match status" value="1"/>
</dbReference>
<dbReference type="Proteomes" id="UP000678393">
    <property type="component" value="Unassembled WGS sequence"/>
</dbReference>
<keyword evidence="1" id="KW-0175">Coiled coil</keyword>
<dbReference type="AlphaFoldDB" id="A0A8S3ZSG9"/>
<comment type="caution">
    <text evidence="3">The sequence shown here is derived from an EMBL/GenBank/DDBJ whole genome shotgun (WGS) entry which is preliminary data.</text>
</comment>
<dbReference type="PANTHER" id="PTHR46302:SF3">
    <property type="entry name" value="DOUBLECORTIN DOMAIN-CONTAINING PROTEIN 1"/>
    <property type="match status" value="1"/>
</dbReference>
<sequence length="402" mass="45464">MLLENATEKLGLPFAARRIFTEDGAEILSEDNIPSEGDVYISMGETFKDPFYATKRNILIRNNAAWNLTGVVLPENGHKKTTKTCLSKRMRALCENKKVRILVYKNGQSTNACEVVADLKNIQDFFNCCTIKLDLHSCAKIAFDLDGNEISDLADISVLDENIIHQGKTPLLGPLWISTGEGFSPSGTQSFLTAAKNALKSKLTMAQHHKQNIDCALNNQKEKVTDVAVLSMSAEELYEASEKADRDVDRYKESLVHIKKRLHSLREDVSKEEKEGLKYHMSHIQELSADDRLVGTRGCRLRFMEHLHTYFNIREALRGIDSNNSREKLMQKLLDELSSTKFSENVSRNLISVATKLYDKNGCEITDVLSLEQEQARQIENNVEQPEISVWLSFGEPYISPF</sequence>
<dbReference type="GO" id="GO:1902412">
    <property type="term" value="P:regulation of mitotic cytokinesis"/>
    <property type="evidence" value="ECO:0007669"/>
    <property type="project" value="InterPro"/>
</dbReference>
<dbReference type="Pfam" id="PF24478">
    <property type="entry name" value="DCX2_DCDC1"/>
    <property type="match status" value="1"/>
</dbReference>
<keyword evidence="4" id="KW-1185">Reference proteome</keyword>
<feature type="non-terminal residue" evidence="3">
    <location>
        <position position="1"/>
    </location>
</feature>
<evidence type="ECO:0000259" key="2">
    <source>
        <dbReference type="PROSITE" id="PS50309"/>
    </source>
</evidence>
<dbReference type="EMBL" id="CAJHNH020005390">
    <property type="protein sequence ID" value="CAG5132457.1"/>
    <property type="molecule type" value="Genomic_DNA"/>
</dbReference>
<dbReference type="InterPro" id="IPR036572">
    <property type="entry name" value="Doublecortin_dom_sf"/>
</dbReference>
<dbReference type="InterPro" id="IPR057424">
    <property type="entry name" value="Ubiquitin_DCDC1"/>
</dbReference>
<dbReference type="OrthoDB" id="9999986at2759"/>
<dbReference type="GO" id="GO:0035556">
    <property type="term" value="P:intracellular signal transduction"/>
    <property type="evidence" value="ECO:0007669"/>
    <property type="project" value="InterPro"/>
</dbReference>
<dbReference type="GO" id="GO:0030496">
    <property type="term" value="C:midbody"/>
    <property type="evidence" value="ECO:0007669"/>
    <property type="project" value="TreeGrafter"/>
</dbReference>
<protein>
    <recommendedName>
        <fullName evidence="2">Doublecortin domain-containing protein</fullName>
    </recommendedName>
</protein>
<evidence type="ECO:0000313" key="3">
    <source>
        <dbReference type="EMBL" id="CAG5132457.1"/>
    </source>
</evidence>
<evidence type="ECO:0000313" key="4">
    <source>
        <dbReference type="Proteomes" id="UP000678393"/>
    </source>
</evidence>
<feature type="coiled-coil region" evidence="1">
    <location>
        <begin position="234"/>
        <end position="275"/>
    </location>
</feature>
<evidence type="ECO:0000256" key="1">
    <source>
        <dbReference type="SAM" id="Coils"/>
    </source>
</evidence>
<accession>A0A8S3ZSG9</accession>